<comment type="pathway">
    <text evidence="1">Carbohydrate degradation; 2-deoxy-D-ribose 1-phosphate degradation; D-glyceraldehyde 3-phosphate and acetaldehyde from 2-deoxy-alpha-D-ribose 1-phosphate: step 2/2.</text>
</comment>
<dbReference type="PANTHER" id="PTHR10889">
    <property type="entry name" value="DEOXYRIBOSE-PHOSPHATE ALDOLASE"/>
    <property type="match status" value="1"/>
</dbReference>
<dbReference type="InterPro" id="IPR013785">
    <property type="entry name" value="Aldolase_TIM"/>
</dbReference>
<keyword evidence="9" id="KW-1185">Reference proteome</keyword>
<comment type="catalytic activity">
    <reaction evidence="6">
        <text>2-deoxy-D-ribose 5-phosphate = D-glyceraldehyde 3-phosphate + acetaldehyde</text>
        <dbReference type="Rhea" id="RHEA:12821"/>
        <dbReference type="ChEBI" id="CHEBI:15343"/>
        <dbReference type="ChEBI" id="CHEBI:59776"/>
        <dbReference type="ChEBI" id="CHEBI:62877"/>
        <dbReference type="EC" id="4.1.2.4"/>
    </reaction>
</comment>
<evidence type="ECO:0000313" key="8">
    <source>
        <dbReference type="EMBL" id="GGB49466.1"/>
    </source>
</evidence>
<evidence type="ECO:0000256" key="4">
    <source>
        <dbReference type="ARBA" id="ARBA00023239"/>
    </source>
</evidence>
<sequence length="264" mass="27694">MSESVLARIARQAVGLMDLTSLNEDDSEQSIVALCQQAVTPVGTVAAICVYPHFIGIVSDTLRRLQVSEQIAIATVVNFPHGNHSITKVEQDIAAAVQAGAHEIDLVLPYRQLMAGDDAFALAMVRAAKVACAGVEDKGAILKVIIESGELATPALINQACELAIAGGADFIKTSTGKVAVNATLASAEIMLKAIRASGKDVGFKAAGGVRTTVDARQYLQLAATIMGPDWIRPSHFRFGASSLLNQLLDTLGANHDASLSRGY</sequence>
<comment type="similarity">
    <text evidence="2">Belongs to the DeoC/FbaB aldolase family. DeoC type 2 subfamily.</text>
</comment>
<dbReference type="PIRSF" id="PIRSF001357">
    <property type="entry name" value="DeoC"/>
    <property type="match status" value="1"/>
</dbReference>
<proteinExistence type="inferred from homology"/>
<evidence type="ECO:0000256" key="6">
    <source>
        <dbReference type="ARBA" id="ARBA00048791"/>
    </source>
</evidence>
<keyword evidence="4" id="KW-0456">Lyase</keyword>
<dbReference type="InterPro" id="IPR011343">
    <property type="entry name" value="DeoC"/>
</dbReference>
<dbReference type="NCBIfam" id="TIGR00126">
    <property type="entry name" value="deoC"/>
    <property type="match status" value="1"/>
</dbReference>
<organism evidence="8 9">
    <name type="scientific">Oceanisphaera marina</name>
    <dbReference type="NCBI Taxonomy" id="2017550"/>
    <lineage>
        <taxon>Bacteria</taxon>
        <taxon>Pseudomonadati</taxon>
        <taxon>Pseudomonadota</taxon>
        <taxon>Gammaproteobacteria</taxon>
        <taxon>Aeromonadales</taxon>
        <taxon>Aeromonadaceae</taxon>
        <taxon>Oceanisphaera</taxon>
    </lineage>
</organism>
<dbReference type="Proteomes" id="UP000646152">
    <property type="component" value="Unassembled WGS sequence"/>
</dbReference>
<evidence type="ECO:0000256" key="1">
    <source>
        <dbReference type="ARBA" id="ARBA00004816"/>
    </source>
</evidence>
<dbReference type="Pfam" id="PF01791">
    <property type="entry name" value="DeoC"/>
    <property type="match status" value="1"/>
</dbReference>
<evidence type="ECO:0000256" key="7">
    <source>
        <dbReference type="NCBIfam" id="TIGR00126"/>
    </source>
</evidence>
<accession>A0ABQ1ISS5</accession>
<reference evidence="9" key="1">
    <citation type="journal article" date="2019" name="Int. J. Syst. Evol. Microbiol.">
        <title>The Global Catalogue of Microorganisms (GCM) 10K type strain sequencing project: providing services to taxonomists for standard genome sequencing and annotation.</title>
        <authorList>
            <consortium name="The Broad Institute Genomics Platform"/>
            <consortium name="The Broad Institute Genome Sequencing Center for Infectious Disease"/>
            <person name="Wu L."/>
            <person name="Ma J."/>
        </authorList>
    </citation>
    <scope>NUCLEOTIDE SEQUENCE [LARGE SCALE GENOMIC DNA]</scope>
    <source>
        <strain evidence="9">CGMCC 1.15923</strain>
    </source>
</reference>
<keyword evidence="5" id="KW-0704">Schiff base</keyword>
<dbReference type="SMART" id="SM01133">
    <property type="entry name" value="DeoC"/>
    <property type="match status" value="1"/>
</dbReference>
<name>A0ABQ1ISS5_9GAMM</name>
<dbReference type="Gene3D" id="3.20.20.70">
    <property type="entry name" value="Aldolase class I"/>
    <property type="match status" value="1"/>
</dbReference>
<gene>
    <name evidence="8" type="primary">deoC</name>
    <name evidence="8" type="ORF">GCM10011502_23420</name>
</gene>
<dbReference type="EMBL" id="BMKE01000020">
    <property type="protein sequence ID" value="GGB49466.1"/>
    <property type="molecule type" value="Genomic_DNA"/>
</dbReference>
<evidence type="ECO:0000256" key="3">
    <source>
        <dbReference type="ARBA" id="ARBA00012515"/>
    </source>
</evidence>
<protein>
    <recommendedName>
        <fullName evidence="3 7">Deoxyribose-phosphate aldolase</fullName>
        <ecNumber evidence="3 7">4.1.2.4</ecNumber>
    </recommendedName>
</protein>
<dbReference type="EC" id="4.1.2.4" evidence="3 7"/>
<dbReference type="SUPFAM" id="SSF51569">
    <property type="entry name" value="Aldolase"/>
    <property type="match status" value="1"/>
</dbReference>
<dbReference type="RefSeq" id="WP_188630312.1">
    <property type="nucleotide sequence ID" value="NZ_BMKE01000020.1"/>
</dbReference>
<evidence type="ECO:0000256" key="2">
    <source>
        <dbReference type="ARBA" id="ARBA00009473"/>
    </source>
</evidence>
<comment type="caution">
    <text evidence="8">The sequence shown here is derived from an EMBL/GenBank/DDBJ whole genome shotgun (WGS) entry which is preliminary data.</text>
</comment>
<evidence type="ECO:0000313" key="9">
    <source>
        <dbReference type="Proteomes" id="UP000646152"/>
    </source>
</evidence>
<evidence type="ECO:0000256" key="5">
    <source>
        <dbReference type="ARBA" id="ARBA00023270"/>
    </source>
</evidence>
<dbReference type="InterPro" id="IPR002915">
    <property type="entry name" value="DeoC/FbaB/LacD_aldolase"/>
</dbReference>
<dbReference type="CDD" id="cd00959">
    <property type="entry name" value="DeoC"/>
    <property type="match status" value="1"/>
</dbReference>
<dbReference type="PANTHER" id="PTHR10889:SF3">
    <property type="entry name" value="DEOXYRIBOSE-PHOSPHATE ALDOLASE"/>
    <property type="match status" value="1"/>
</dbReference>